<feature type="compositionally biased region" description="Polar residues" evidence="1">
    <location>
        <begin position="22"/>
        <end position="36"/>
    </location>
</feature>
<feature type="region of interest" description="Disordered" evidence="1">
    <location>
        <begin position="1"/>
        <end position="36"/>
    </location>
</feature>
<organism evidence="2 3">
    <name type="scientific">Blastopirellula marina</name>
    <dbReference type="NCBI Taxonomy" id="124"/>
    <lineage>
        <taxon>Bacteria</taxon>
        <taxon>Pseudomonadati</taxon>
        <taxon>Planctomycetota</taxon>
        <taxon>Planctomycetia</taxon>
        <taxon>Pirellulales</taxon>
        <taxon>Pirellulaceae</taxon>
        <taxon>Blastopirellula</taxon>
    </lineage>
</organism>
<gene>
    <name evidence="2" type="ORF">C5Y83_28105</name>
</gene>
<evidence type="ECO:0000313" key="3">
    <source>
        <dbReference type="Proteomes" id="UP000238322"/>
    </source>
</evidence>
<name>A0A2S8F8I8_9BACT</name>
<dbReference type="Pfam" id="PF13412">
    <property type="entry name" value="HTH_24"/>
    <property type="match status" value="1"/>
</dbReference>
<reference evidence="2 3" key="1">
    <citation type="submission" date="2018-02" db="EMBL/GenBank/DDBJ databases">
        <title>Comparative genomes isolates from brazilian mangrove.</title>
        <authorList>
            <person name="Araujo J.E."/>
            <person name="Taketani R.G."/>
            <person name="Silva M.C.P."/>
            <person name="Loureco M.V."/>
            <person name="Andreote F.D."/>
        </authorList>
    </citation>
    <scope>NUCLEOTIDE SEQUENCE [LARGE SCALE GENOMIC DNA]</scope>
    <source>
        <strain evidence="2 3">Hex-1 MGV</strain>
    </source>
</reference>
<dbReference type="GO" id="GO:0006355">
    <property type="term" value="P:regulation of DNA-templated transcription"/>
    <property type="evidence" value="ECO:0007669"/>
    <property type="project" value="UniProtKB-ARBA"/>
</dbReference>
<dbReference type="EMBL" id="PUHY01000016">
    <property type="protein sequence ID" value="PQO28476.1"/>
    <property type="molecule type" value="Genomic_DNA"/>
</dbReference>
<dbReference type="SUPFAM" id="SSF46785">
    <property type="entry name" value="Winged helix' DNA-binding domain"/>
    <property type="match status" value="1"/>
</dbReference>
<accession>A0A2S8F8I8</accession>
<evidence type="ECO:0000313" key="2">
    <source>
        <dbReference type="EMBL" id="PQO28476.1"/>
    </source>
</evidence>
<dbReference type="RefSeq" id="WP_105333145.1">
    <property type="nucleotide sequence ID" value="NZ_PUHY01000016.1"/>
</dbReference>
<proteinExistence type="predicted"/>
<dbReference type="OrthoDB" id="371140at2"/>
<protein>
    <submittedName>
        <fullName evidence="2">MarR family transcriptional regulator</fullName>
    </submittedName>
</protein>
<dbReference type="CDD" id="cd00090">
    <property type="entry name" value="HTH_ARSR"/>
    <property type="match status" value="1"/>
</dbReference>
<dbReference type="AlphaFoldDB" id="A0A2S8F8I8"/>
<dbReference type="Gene3D" id="1.10.10.10">
    <property type="entry name" value="Winged helix-like DNA-binding domain superfamily/Winged helix DNA-binding domain"/>
    <property type="match status" value="1"/>
</dbReference>
<comment type="caution">
    <text evidence="2">The sequence shown here is derived from an EMBL/GenBank/DDBJ whole genome shotgun (WGS) entry which is preliminary data.</text>
</comment>
<dbReference type="InterPro" id="IPR036388">
    <property type="entry name" value="WH-like_DNA-bd_sf"/>
</dbReference>
<dbReference type="Proteomes" id="UP000238322">
    <property type="component" value="Unassembled WGS sequence"/>
</dbReference>
<dbReference type="InterPro" id="IPR036390">
    <property type="entry name" value="WH_DNA-bd_sf"/>
</dbReference>
<evidence type="ECO:0000256" key="1">
    <source>
        <dbReference type="SAM" id="MobiDB-lite"/>
    </source>
</evidence>
<dbReference type="InterPro" id="IPR011991">
    <property type="entry name" value="ArsR-like_HTH"/>
</dbReference>
<sequence>MAAPPRKKNASSTETKTRASRSRNVASKSLPQEKTNTARWTFLTNHSHVLILLSRNPSIVLREVAIEVGITERAVQRIIGDLEEAGVIRKEKVGRQNHYLINADQPLRHPIESHKMISDLLELLSKNEVGNS</sequence>